<feature type="transmembrane region" description="Helical" evidence="11">
    <location>
        <begin position="478"/>
        <end position="498"/>
    </location>
</feature>
<evidence type="ECO:0000256" key="3">
    <source>
        <dbReference type="ARBA" id="ARBA00022507"/>
    </source>
</evidence>
<evidence type="ECO:0000256" key="8">
    <source>
        <dbReference type="ARBA" id="ARBA00023170"/>
    </source>
</evidence>
<organism evidence="12 13">
    <name type="scientific">Aspergillus parasiticus (strain ATCC 56775 / NRRL 5862 / SRRC 143 / SU-1)</name>
    <dbReference type="NCBI Taxonomy" id="1403190"/>
    <lineage>
        <taxon>Eukaryota</taxon>
        <taxon>Fungi</taxon>
        <taxon>Dikarya</taxon>
        <taxon>Ascomycota</taxon>
        <taxon>Pezizomycotina</taxon>
        <taxon>Eurotiomycetes</taxon>
        <taxon>Eurotiomycetidae</taxon>
        <taxon>Eurotiales</taxon>
        <taxon>Aspergillaceae</taxon>
        <taxon>Aspergillus</taxon>
        <taxon>Aspergillus subgen. Circumdati</taxon>
    </lineage>
</organism>
<feature type="transmembrane region" description="Helical" evidence="11">
    <location>
        <begin position="615"/>
        <end position="635"/>
    </location>
</feature>
<comment type="subcellular location">
    <subcellularLocation>
        <location evidence="1">Membrane</location>
        <topology evidence="1">Multi-pass membrane protein</topology>
    </subcellularLocation>
</comment>
<dbReference type="InterPro" id="IPR016169">
    <property type="entry name" value="FAD-bd_PCMH_sub2"/>
</dbReference>
<sequence length="860" mass="97766">MEYPGITVGGGFAGTSGESSSYRHDFFDRTISWIEIVIGNGEILHASPNENSDLFFGAACSFGTLGSMTLLELQLIELPASPVVELTYFPISGIDEAIRKIEEPTPNPTYQYLDGIMFTKTKGCICAGSITSLVEGDQVQTFNRPTDPWFYMHAEDMVSSPSSLEKETASKELIPLPDYLFRYDRGGFWVGKYAFEYFLFPQAKFMRWMLDGISHTRVMYHAVHKSGLFKEYTIQDVAVPYTGAKELINSLDDSFGKYPLWLCPVRTTTTHVSGLMAQQRDQPDPDRHDMMLSVGVVNMVGGQKWLYARTYYTEEEFWSIYDRDTMDSLRQKYHTSYLPSLYQKVKIQPKEVVRQRSWTSKLGDWVVWCIPAVAKTDSQADNAFPKGWKRESRLADDVTRTAPYAQAVIIPSLSILCMLLTIPPLILHWKNRNFPVVSLICWLLCLNLFNIINAFIWPNDDMDNWWNGAGLCDVEVKVMIASYVAVPGNLLCIFRTLASMIDTRRAMLVPSKQQRRWNIGIDMLFCVIVPVVAMATHIVYQASRYILVGISGCVNSFDESWVSLILAWIWPLVICLIAGYYCSLVVYRLHRYRNQFGDILQASNSNLNKSRFMRLFLLSFIVLLAILPVQTYVVYKNIELSLPWHSYSWRVAHGPHWNKIQKIPSGGDPFFDRWFPIASGFMLFILFGCGRDASRMYGSYLRLLRLDRCFVRTHDSSSDACRSNTSGFSNSRFGLLFHKSWTSTARTCAENPAAANSIDRSSDDIEKGSVSSPKPQRGQDMSWLKHPWSFLHRPLHRSSTSSGERILSHPNLSAPSNTVSANAWAGSSQSRGSSDLTYMPGREAFIRVKRDISQESELRK</sequence>
<feature type="region of interest" description="Disordered" evidence="10">
    <location>
        <begin position="752"/>
        <end position="781"/>
    </location>
</feature>
<keyword evidence="5 11" id="KW-1133">Transmembrane helix</keyword>
<dbReference type="InterPro" id="IPR036318">
    <property type="entry name" value="FAD-bd_PCMH-like_sf"/>
</dbReference>
<dbReference type="STRING" id="1403190.A0A0F0I684"/>
<dbReference type="Pfam" id="PF02076">
    <property type="entry name" value="STE3"/>
    <property type="match status" value="1"/>
</dbReference>
<dbReference type="GO" id="GO:0004932">
    <property type="term" value="F:mating-type factor pheromone receptor activity"/>
    <property type="evidence" value="ECO:0007669"/>
    <property type="project" value="InterPro"/>
</dbReference>
<keyword evidence="6" id="KW-0297">G-protein coupled receptor</keyword>
<feature type="transmembrane region" description="Helical" evidence="11">
    <location>
        <begin position="519"/>
        <end position="540"/>
    </location>
</feature>
<evidence type="ECO:0000256" key="4">
    <source>
        <dbReference type="ARBA" id="ARBA00022692"/>
    </source>
</evidence>
<dbReference type="Gene3D" id="3.30.465.10">
    <property type="match status" value="1"/>
</dbReference>
<feature type="transmembrane region" description="Helical" evidence="11">
    <location>
        <begin position="439"/>
        <end position="458"/>
    </location>
</feature>
<dbReference type="Proteomes" id="UP000033540">
    <property type="component" value="Unassembled WGS sequence"/>
</dbReference>
<gene>
    <name evidence="12" type="ORF">P875_00033871</name>
</gene>
<dbReference type="InterPro" id="IPR001499">
    <property type="entry name" value="GPCR_STE3"/>
</dbReference>
<dbReference type="PRINTS" id="PR00899">
    <property type="entry name" value="GPCRSTE3"/>
</dbReference>
<keyword evidence="9" id="KW-0807">Transducer</keyword>
<dbReference type="CDD" id="cd14966">
    <property type="entry name" value="7tmD_STE3"/>
    <property type="match status" value="1"/>
</dbReference>
<keyword evidence="4 11" id="KW-0812">Transmembrane</keyword>
<comment type="similarity">
    <text evidence="2">Belongs to the G-protein coupled receptor 4 family.</text>
</comment>
<keyword evidence="3" id="KW-0589">Pheromone response</keyword>
<feature type="transmembrane region" description="Helical" evidence="11">
    <location>
        <begin position="560"/>
        <end position="587"/>
    </location>
</feature>
<evidence type="ECO:0000313" key="12">
    <source>
        <dbReference type="EMBL" id="KJK63274.1"/>
    </source>
</evidence>
<accession>A0A0F0I684</accession>
<evidence type="ECO:0000256" key="11">
    <source>
        <dbReference type="SAM" id="Phobius"/>
    </source>
</evidence>
<dbReference type="PANTHER" id="PTHR28097">
    <property type="entry name" value="PHEROMONE A FACTOR RECEPTOR"/>
    <property type="match status" value="1"/>
</dbReference>
<feature type="transmembrane region" description="Helical" evidence="11">
    <location>
        <begin position="404"/>
        <end position="427"/>
    </location>
</feature>
<dbReference type="SUPFAM" id="SSF56176">
    <property type="entry name" value="FAD-binding/transporter-associated domain-like"/>
    <property type="match status" value="1"/>
</dbReference>
<dbReference type="EMBL" id="JZEE01000577">
    <property type="protein sequence ID" value="KJK63274.1"/>
    <property type="molecule type" value="Genomic_DNA"/>
</dbReference>
<evidence type="ECO:0000256" key="6">
    <source>
        <dbReference type="ARBA" id="ARBA00023040"/>
    </source>
</evidence>
<evidence type="ECO:0000256" key="7">
    <source>
        <dbReference type="ARBA" id="ARBA00023136"/>
    </source>
</evidence>
<feature type="region of interest" description="Disordered" evidence="10">
    <location>
        <begin position="800"/>
        <end position="838"/>
    </location>
</feature>
<evidence type="ECO:0000256" key="5">
    <source>
        <dbReference type="ARBA" id="ARBA00022989"/>
    </source>
</evidence>
<evidence type="ECO:0000256" key="2">
    <source>
        <dbReference type="ARBA" id="ARBA00011085"/>
    </source>
</evidence>
<dbReference type="OrthoDB" id="2874149at2759"/>
<dbReference type="GO" id="GO:0005886">
    <property type="term" value="C:plasma membrane"/>
    <property type="evidence" value="ECO:0007669"/>
    <property type="project" value="TreeGrafter"/>
</dbReference>
<evidence type="ECO:0000256" key="9">
    <source>
        <dbReference type="ARBA" id="ARBA00023224"/>
    </source>
</evidence>
<keyword evidence="7 11" id="KW-0472">Membrane</keyword>
<dbReference type="GO" id="GO:0000750">
    <property type="term" value="P:pheromone-dependent signal transduction involved in conjugation with cellular fusion"/>
    <property type="evidence" value="ECO:0007669"/>
    <property type="project" value="TreeGrafter"/>
</dbReference>
<feature type="transmembrane region" description="Helical" evidence="11">
    <location>
        <begin position="674"/>
        <end position="693"/>
    </location>
</feature>
<dbReference type="GO" id="GO:0050660">
    <property type="term" value="F:flavin adenine dinucleotide binding"/>
    <property type="evidence" value="ECO:0007669"/>
    <property type="project" value="InterPro"/>
</dbReference>
<name>A0A0F0I684_ASPPU</name>
<comment type="caution">
    <text evidence="12">The sequence shown here is derived from an EMBL/GenBank/DDBJ whole genome shotgun (WGS) entry which is preliminary data.</text>
</comment>
<keyword evidence="8 12" id="KW-0675">Receptor</keyword>
<evidence type="ECO:0000256" key="1">
    <source>
        <dbReference type="ARBA" id="ARBA00004141"/>
    </source>
</evidence>
<evidence type="ECO:0000313" key="13">
    <source>
        <dbReference type="Proteomes" id="UP000033540"/>
    </source>
</evidence>
<dbReference type="PANTHER" id="PTHR28097:SF1">
    <property type="entry name" value="PHEROMONE A FACTOR RECEPTOR"/>
    <property type="match status" value="1"/>
</dbReference>
<reference evidence="12 13" key="1">
    <citation type="submission" date="2015-02" db="EMBL/GenBank/DDBJ databases">
        <title>Draft genome sequence of Aspergillus parasiticus SU-1.</title>
        <authorList>
            <person name="Yu J."/>
            <person name="Fedorova N."/>
            <person name="Yin Y."/>
            <person name="Losada L."/>
            <person name="Zafar N."/>
            <person name="Taujale R."/>
            <person name="Ehrlich K.C."/>
            <person name="Bhatnagar D."/>
            <person name="Cleveland T.E."/>
            <person name="Bennett J.W."/>
            <person name="Nierman W.C."/>
        </authorList>
    </citation>
    <scope>NUCLEOTIDE SEQUENCE [LARGE SCALE GENOMIC DNA]</scope>
    <source>
        <strain evidence="13">ATCC 56775 / NRRL 5862 / SRRC 143 / SU-1</strain>
    </source>
</reference>
<feature type="compositionally biased region" description="Polar residues" evidence="10">
    <location>
        <begin position="810"/>
        <end position="836"/>
    </location>
</feature>
<protein>
    <submittedName>
        <fullName evidence="12">Pheromone A receptor</fullName>
    </submittedName>
</protein>
<dbReference type="AlphaFoldDB" id="A0A0F0I684"/>
<evidence type="ECO:0000256" key="10">
    <source>
        <dbReference type="SAM" id="MobiDB-lite"/>
    </source>
</evidence>
<proteinExistence type="inferred from homology"/>